<dbReference type="NCBIfam" id="TIGR04057">
    <property type="entry name" value="SusC_RagA_signa"/>
    <property type="match status" value="1"/>
</dbReference>
<organism evidence="12 13">
    <name type="scientific">Cyclobacterium jeungdonense</name>
    <dbReference type="NCBI Taxonomy" id="708087"/>
    <lineage>
        <taxon>Bacteria</taxon>
        <taxon>Pseudomonadati</taxon>
        <taxon>Bacteroidota</taxon>
        <taxon>Cytophagia</taxon>
        <taxon>Cytophagales</taxon>
        <taxon>Cyclobacteriaceae</taxon>
        <taxon>Cyclobacterium</taxon>
    </lineage>
</organism>
<comment type="caution">
    <text evidence="12">The sequence shown here is derived from an EMBL/GenBank/DDBJ whole genome shotgun (WGS) entry which is preliminary data.</text>
</comment>
<dbReference type="InterPro" id="IPR012910">
    <property type="entry name" value="Plug_dom"/>
</dbReference>
<sequence length="1070" mass="116762">MKKSLLKHVTYMTKLFSIAFTLQCLSMDLLLAWSGNAQEIGKGVVSVESQITGSRYDRMVFLTTSNLRLKQEGWKIHTVRSDKKNLVPVTEGVDITVSGTVTDENGEPLPGASITVLGTTSGTVTDIDGNYSITVPDEASLVFSYIGYESKTVAIGTQTTVNITLIQDASSLDEVVVVGYGTVRKSDLTGSVSSIQADKLNTDSQASVEQIIQGRLPGVQVTQASARPGGNFSIRIRGSNSITAGNEPLYVIDGLPGANPENSLNPSDIKSIEVLKDASATSIYGARGSNGVVLITTKSGKQNSPLTINYNVTTSIQAATKTLDMMNAQQYMSFYNDLYLDRGREPIFNQNDFATIGAGTDWQGEIFRSAPIQEHRVSFSGGSEDTQYFLSLNAFDQDGIVISSGFKRFSGRINLTHSVGDKLKVGINFNNSYVKEDQVPLGLGVNATAGVIAAALQLPPTEPVFNSDGTYSTSLQDLSNPVAQARTMDRFERRTRLFGNGFLEYELISDLKAKLNLGVDQSIARSDTFDDVVTQIGLLRQGQASQSLSENNSYVFELTLDYNKIIHGQHRLNLLGGYSYQEFISSGFNASAMSFPTTSFGPNNLGSGDPFLNEVGSFKGKNNIVSGFGRVNYSYDERFLMTASFRADGSSRFGANNKFAYFPSGALAWNISNESFFPKEGLVSDLKLRASYGVSGNQEIDNGRSLVLLGSGPIAVFNGDEYQSIAPTQLANPDLRWETTESFNLGVDLGMLFGRITGSVEYFQNNTRDLLLLLPIPTTTGFGNSLQNVGNTRNSGFELSLSSRNFVGNFSWITDINLATVKNEVTNLGLLPRILQGGTRFMQDYTILEVGSPVNAYYGHVFDGVIQSAEELANSPTQTNGAVGSRKFQDLNGDNVINDQDRTIIGDPFPNFTVGLNNTLSYKGFTLDVFLEGKFGFEMANFTKIDSENPIDDLRNRQTYVLDRWTPDNPTNENPSFVNPSRTYDFNTRVVEDASFVRLRSARIAYAFPNLNIKGIGSLLLFASGQNLVTWTDYSGYNPDINSLGTSNLRIDYSAYPLARTYAIGINVNF</sequence>
<dbReference type="InterPro" id="IPR039426">
    <property type="entry name" value="TonB-dep_rcpt-like"/>
</dbReference>
<evidence type="ECO:0000259" key="10">
    <source>
        <dbReference type="Pfam" id="PF00593"/>
    </source>
</evidence>
<dbReference type="Proteomes" id="UP001236663">
    <property type="component" value="Unassembled WGS sequence"/>
</dbReference>
<evidence type="ECO:0000313" key="12">
    <source>
        <dbReference type="EMBL" id="MDN3690507.1"/>
    </source>
</evidence>
<dbReference type="Pfam" id="PF07715">
    <property type="entry name" value="Plug"/>
    <property type="match status" value="1"/>
</dbReference>
<dbReference type="NCBIfam" id="TIGR04056">
    <property type="entry name" value="OMP_RagA_SusC"/>
    <property type="match status" value="1"/>
</dbReference>
<evidence type="ECO:0000256" key="2">
    <source>
        <dbReference type="ARBA" id="ARBA00022448"/>
    </source>
</evidence>
<dbReference type="InterPro" id="IPR008969">
    <property type="entry name" value="CarboxyPept-like_regulatory"/>
</dbReference>
<comment type="similarity">
    <text evidence="8 9">Belongs to the TonB-dependent receptor family.</text>
</comment>
<keyword evidence="3 8" id="KW-1134">Transmembrane beta strand</keyword>
<evidence type="ECO:0000256" key="5">
    <source>
        <dbReference type="ARBA" id="ARBA00023077"/>
    </source>
</evidence>
<dbReference type="SUPFAM" id="SSF49464">
    <property type="entry name" value="Carboxypeptidase regulatory domain-like"/>
    <property type="match status" value="1"/>
</dbReference>
<dbReference type="InterPro" id="IPR023996">
    <property type="entry name" value="TonB-dep_OMP_SusC/RagA"/>
</dbReference>
<dbReference type="InterPro" id="IPR036942">
    <property type="entry name" value="Beta-barrel_TonB_sf"/>
</dbReference>
<evidence type="ECO:0000313" key="13">
    <source>
        <dbReference type="Proteomes" id="UP001236663"/>
    </source>
</evidence>
<keyword evidence="2 8" id="KW-0813">Transport</keyword>
<reference evidence="13" key="1">
    <citation type="journal article" date="2019" name="Int. J. Syst. Evol. Microbiol.">
        <title>The Global Catalogue of Microorganisms (GCM) 10K type strain sequencing project: providing services to taxonomists for standard genome sequencing and annotation.</title>
        <authorList>
            <consortium name="The Broad Institute Genomics Platform"/>
            <consortium name="The Broad Institute Genome Sequencing Center for Infectious Disease"/>
            <person name="Wu L."/>
            <person name="Ma J."/>
        </authorList>
    </citation>
    <scope>NUCLEOTIDE SEQUENCE [LARGE SCALE GENOMIC DNA]</scope>
    <source>
        <strain evidence="13">CECT 7706</strain>
    </source>
</reference>
<dbReference type="Pfam" id="PF00593">
    <property type="entry name" value="TonB_dep_Rec_b-barrel"/>
    <property type="match status" value="1"/>
</dbReference>
<keyword evidence="7 8" id="KW-0998">Cell outer membrane</keyword>
<dbReference type="InterPro" id="IPR000531">
    <property type="entry name" value="Beta-barrel_TonB"/>
</dbReference>
<dbReference type="Pfam" id="PF13715">
    <property type="entry name" value="CarbopepD_reg_2"/>
    <property type="match status" value="1"/>
</dbReference>
<evidence type="ECO:0000256" key="8">
    <source>
        <dbReference type="PROSITE-ProRule" id="PRU01360"/>
    </source>
</evidence>
<name>A0ABT8CEL6_9BACT</name>
<feature type="domain" description="TonB-dependent receptor-like beta-barrel" evidence="10">
    <location>
        <begin position="471"/>
        <end position="881"/>
    </location>
</feature>
<dbReference type="EMBL" id="JAUFQS010000047">
    <property type="protein sequence ID" value="MDN3690507.1"/>
    <property type="molecule type" value="Genomic_DNA"/>
</dbReference>
<keyword evidence="4 8" id="KW-0812">Transmembrane</keyword>
<evidence type="ECO:0000256" key="7">
    <source>
        <dbReference type="ARBA" id="ARBA00023237"/>
    </source>
</evidence>
<comment type="subcellular location">
    <subcellularLocation>
        <location evidence="1 8">Cell outer membrane</location>
        <topology evidence="1 8">Multi-pass membrane protein</topology>
    </subcellularLocation>
</comment>
<evidence type="ECO:0000256" key="3">
    <source>
        <dbReference type="ARBA" id="ARBA00022452"/>
    </source>
</evidence>
<proteinExistence type="inferred from homology"/>
<accession>A0ABT8CEL6</accession>
<evidence type="ECO:0000256" key="9">
    <source>
        <dbReference type="RuleBase" id="RU003357"/>
    </source>
</evidence>
<gene>
    <name evidence="12" type="ORF">QWZ15_21995</name>
</gene>
<keyword evidence="12" id="KW-0675">Receptor</keyword>
<evidence type="ECO:0000256" key="1">
    <source>
        <dbReference type="ARBA" id="ARBA00004571"/>
    </source>
</evidence>
<protein>
    <submittedName>
        <fullName evidence="12">TonB-dependent receptor</fullName>
    </submittedName>
</protein>
<dbReference type="Gene3D" id="2.170.130.10">
    <property type="entry name" value="TonB-dependent receptor, plug domain"/>
    <property type="match status" value="1"/>
</dbReference>
<evidence type="ECO:0000259" key="11">
    <source>
        <dbReference type="Pfam" id="PF07715"/>
    </source>
</evidence>
<dbReference type="InterPro" id="IPR037066">
    <property type="entry name" value="Plug_dom_sf"/>
</dbReference>
<dbReference type="Gene3D" id="2.60.40.1120">
    <property type="entry name" value="Carboxypeptidase-like, regulatory domain"/>
    <property type="match status" value="1"/>
</dbReference>
<evidence type="ECO:0000256" key="4">
    <source>
        <dbReference type="ARBA" id="ARBA00022692"/>
    </source>
</evidence>
<dbReference type="SUPFAM" id="SSF56935">
    <property type="entry name" value="Porins"/>
    <property type="match status" value="1"/>
</dbReference>
<dbReference type="Gene3D" id="2.40.170.20">
    <property type="entry name" value="TonB-dependent receptor, beta-barrel domain"/>
    <property type="match status" value="1"/>
</dbReference>
<feature type="domain" description="TonB-dependent receptor plug" evidence="11">
    <location>
        <begin position="185"/>
        <end position="292"/>
    </location>
</feature>
<keyword evidence="13" id="KW-1185">Reference proteome</keyword>
<dbReference type="InterPro" id="IPR023997">
    <property type="entry name" value="TonB-dep_OMP_SusC/RagA_CS"/>
</dbReference>
<dbReference type="PROSITE" id="PS52016">
    <property type="entry name" value="TONB_DEPENDENT_REC_3"/>
    <property type="match status" value="1"/>
</dbReference>
<evidence type="ECO:0000256" key="6">
    <source>
        <dbReference type="ARBA" id="ARBA00023136"/>
    </source>
</evidence>
<dbReference type="RefSeq" id="WP_163383012.1">
    <property type="nucleotide sequence ID" value="NZ_JAUFQS010000047.1"/>
</dbReference>
<keyword evidence="6 8" id="KW-0472">Membrane</keyword>
<keyword evidence="5 9" id="KW-0798">TonB box</keyword>